<accession>A0A354YVW1</accession>
<organism evidence="2 3">
    <name type="scientific">Syntrophomonas wolfei</name>
    <dbReference type="NCBI Taxonomy" id="863"/>
    <lineage>
        <taxon>Bacteria</taxon>
        <taxon>Bacillati</taxon>
        <taxon>Bacillota</taxon>
        <taxon>Clostridia</taxon>
        <taxon>Eubacteriales</taxon>
        <taxon>Syntrophomonadaceae</taxon>
        <taxon>Syntrophomonas</taxon>
    </lineage>
</organism>
<evidence type="ECO:0000259" key="1">
    <source>
        <dbReference type="Pfam" id="PF07833"/>
    </source>
</evidence>
<reference evidence="2 3" key="1">
    <citation type="journal article" date="2018" name="Nat. Biotechnol.">
        <title>A standardized bacterial taxonomy based on genome phylogeny substantially revises the tree of life.</title>
        <authorList>
            <person name="Parks D.H."/>
            <person name="Chuvochina M."/>
            <person name="Waite D.W."/>
            <person name="Rinke C."/>
            <person name="Skarshewski A."/>
            <person name="Chaumeil P.A."/>
            <person name="Hugenholtz P."/>
        </authorList>
    </citation>
    <scope>NUCLEOTIDE SEQUENCE [LARGE SCALE GENOMIC DNA]</scope>
    <source>
        <strain evidence="2">UBA10948</strain>
    </source>
</reference>
<dbReference type="InterPro" id="IPR036582">
    <property type="entry name" value="Mao_N_sf"/>
</dbReference>
<feature type="domain" description="Copper amine oxidase-like N-terminal" evidence="1">
    <location>
        <begin position="9"/>
        <end position="62"/>
    </location>
</feature>
<dbReference type="InterPro" id="IPR012854">
    <property type="entry name" value="Cu_amine_oxidase-like_N"/>
</dbReference>
<sequence length="62" mass="7014">MTALNDTFEIIVNGQVISFPIDKPLIANKIRDEVYIYVPLDFCSETLGARVEWEEIGKTLAI</sequence>
<protein>
    <recommendedName>
        <fullName evidence="1">Copper amine oxidase-like N-terminal domain-containing protein</fullName>
    </recommendedName>
</protein>
<feature type="non-terminal residue" evidence="2">
    <location>
        <position position="62"/>
    </location>
</feature>
<dbReference type="Proteomes" id="UP000263273">
    <property type="component" value="Unassembled WGS sequence"/>
</dbReference>
<gene>
    <name evidence="2" type="ORF">DDZ44_06205</name>
</gene>
<comment type="caution">
    <text evidence="2">The sequence shown here is derived from an EMBL/GenBank/DDBJ whole genome shotgun (WGS) entry which is preliminary data.</text>
</comment>
<dbReference type="SUPFAM" id="SSF55383">
    <property type="entry name" value="Copper amine oxidase, domain N"/>
    <property type="match status" value="1"/>
</dbReference>
<evidence type="ECO:0000313" key="3">
    <source>
        <dbReference type="Proteomes" id="UP000263273"/>
    </source>
</evidence>
<evidence type="ECO:0000313" key="2">
    <source>
        <dbReference type="EMBL" id="HBK53508.1"/>
    </source>
</evidence>
<dbReference type="Pfam" id="PF07833">
    <property type="entry name" value="Cu_amine_oxidN1"/>
    <property type="match status" value="1"/>
</dbReference>
<dbReference type="AlphaFoldDB" id="A0A354YVW1"/>
<name>A0A354YVW1_9FIRM</name>
<dbReference type="EMBL" id="DNZF01000139">
    <property type="protein sequence ID" value="HBK53508.1"/>
    <property type="molecule type" value="Genomic_DNA"/>
</dbReference>
<proteinExistence type="predicted"/>